<dbReference type="AlphaFoldDB" id="A0A543AVQ3"/>
<evidence type="ECO:0000256" key="2">
    <source>
        <dbReference type="ARBA" id="ARBA00022801"/>
    </source>
</evidence>
<dbReference type="OrthoDB" id="3774052at2"/>
<dbReference type="InterPro" id="IPR051540">
    <property type="entry name" value="S-2-haloacid_dehalogenase"/>
</dbReference>
<dbReference type="Pfam" id="PF00702">
    <property type="entry name" value="Hydrolase"/>
    <property type="match status" value="1"/>
</dbReference>
<evidence type="ECO:0000313" key="3">
    <source>
        <dbReference type="EMBL" id="TQL76666.1"/>
    </source>
</evidence>
<dbReference type="NCBIfam" id="TIGR01428">
    <property type="entry name" value="HAD_type_II"/>
    <property type="match status" value="1"/>
</dbReference>
<organism evidence="3 4">
    <name type="scientific">Stackebrandtia endophytica</name>
    <dbReference type="NCBI Taxonomy" id="1496996"/>
    <lineage>
        <taxon>Bacteria</taxon>
        <taxon>Bacillati</taxon>
        <taxon>Actinomycetota</taxon>
        <taxon>Actinomycetes</taxon>
        <taxon>Glycomycetales</taxon>
        <taxon>Glycomycetaceae</taxon>
        <taxon>Stackebrandtia</taxon>
    </lineage>
</organism>
<proteinExistence type="inferred from homology"/>
<dbReference type="InterPro" id="IPR036412">
    <property type="entry name" value="HAD-like_sf"/>
</dbReference>
<accession>A0A543AVQ3</accession>
<dbReference type="InterPro" id="IPR023198">
    <property type="entry name" value="PGP-like_dom2"/>
</dbReference>
<reference evidence="3 4" key="1">
    <citation type="submission" date="2019-06" db="EMBL/GenBank/DDBJ databases">
        <title>Sequencing the genomes of 1000 actinobacteria strains.</title>
        <authorList>
            <person name="Klenk H.-P."/>
        </authorList>
    </citation>
    <scope>NUCLEOTIDE SEQUENCE [LARGE SCALE GENOMIC DNA]</scope>
    <source>
        <strain evidence="3 4">DSM 45928</strain>
    </source>
</reference>
<keyword evidence="4" id="KW-1185">Reference proteome</keyword>
<sequence length="227" mass="24331">MSQFDGIEAVVFDVLGTLVDEPGGLHTEIAQVIPDDAAAPALLADWQRHVEEQQRLIAHGDRAYADSETIDAEAAQLVAERANIMDPAAVERLATAGQRLPAWGDSVASLDRLAARLPVIGLSNASANALWQLSSHTGLRWHRIVSGEAAGAYKPSAEVYRLAVDAVGCAPDRLLMVAAHAWDLRGAQAIGMRTAYVHRPVGDPPGDTDIFDGRFDDLSELVDRLVV</sequence>
<dbReference type="NCBIfam" id="TIGR01493">
    <property type="entry name" value="HAD-SF-IA-v2"/>
    <property type="match status" value="1"/>
</dbReference>
<dbReference type="PANTHER" id="PTHR43316">
    <property type="entry name" value="HYDROLASE, HALOACID DELAHOGENASE-RELATED"/>
    <property type="match status" value="1"/>
</dbReference>
<evidence type="ECO:0000313" key="4">
    <source>
        <dbReference type="Proteomes" id="UP000317043"/>
    </source>
</evidence>
<dbReference type="PRINTS" id="PR00413">
    <property type="entry name" value="HADHALOGNASE"/>
</dbReference>
<keyword evidence="2" id="KW-0378">Hydrolase</keyword>
<dbReference type="GO" id="GO:0019120">
    <property type="term" value="F:hydrolase activity, acting on acid halide bonds, in C-halide compounds"/>
    <property type="evidence" value="ECO:0007669"/>
    <property type="project" value="InterPro"/>
</dbReference>
<dbReference type="InterPro" id="IPR006328">
    <property type="entry name" value="2-HAD"/>
</dbReference>
<dbReference type="SUPFAM" id="SSF56784">
    <property type="entry name" value="HAD-like"/>
    <property type="match status" value="1"/>
</dbReference>
<dbReference type="Proteomes" id="UP000317043">
    <property type="component" value="Unassembled WGS sequence"/>
</dbReference>
<dbReference type="InterPro" id="IPR006439">
    <property type="entry name" value="HAD-SF_hydro_IA"/>
</dbReference>
<comment type="caution">
    <text evidence="3">The sequence shown here is derived from an EMBL/GenBank/DDBJ whole genome shotgun (WGS) entry which is preliminary data.</text>
</comment>
<dbReference type="InParanoid" id="A0A543AVQ3"/>
<dbReference type="Gene3D" id="1.10.150.240">
    <property type="entry name" value="Putative phosphatase, domain 2"/>
    <property type="match status" value="1"/>
</dbReference>
<comment type="similarity">
    <text evidence="1">Belongs to the HAD-like hydrolase superfamily. S-2-haloalkanoic acid dehalogenase family.</text>
</comment>
<name>A0A543AVQ3_9ACTN</name>
<dbReference type="Gene3D" id="3.40.50.1000">
    <property type="entry name" value="HAD superfamily/HAD-like"/>
    <property type="match status" value="1"/>
</dbReference>
<evidence type="ECO:0000256" key="1">
    <source>
        <dbReference type="ARBA" id="ARBA00008106"/>
    </source>
</evidence>
<dbReference type="EMBL" id="VFOW01000001">
    <property type="protein sequence ID" value="TQL76666.1"/>
    <property type="molecule type" value="Genomic_DNA"/>
</dbReference>
<protein>
    <submittedName>
        <fullName evidence="3">2-haloacid dehalogenase</fullName>
    </submittedName>
</protein>
<dbReference type="RefSeq" id="WP_142038404.1">
    <property type="nucleotide sequence ID" value="NZ_JBHTGS010000001.1"/>
</dbReference>
<gene>
    <name evidence="3" type="ORF">FB566_2201</name>
</gene>
<dbReference type="PANTHER" id="PTHR43316:SF3">
    <property type="entry name" value="HALOACID DEHALOGENASE, TYPE II (AFU_ORTHOLOGUE AFUA_2G07750)-RELATED"/>
    <property type="match status" value="1"/>
</dbReference>
<dbReference type="InterPro" id="IPR023214">
    <property type="entry name" value="HAD_sf"/>
</dbReference>